<comment type="catalytic activity">
    <reaction evidence="1">
        <text>ATP + protein L-histidine = ADP + protein N-phospho-L-histidine.</text>
        <dbReference type="EC" id="2.7.13.3"/>
    </reaction>
</comment>
<dbReference type="Gene3D" id="3.30.565.10">
    <property type="entry name" value="Histidine kinase-like ATPase, C-terminal domain"/>
    <property type="match status" value="1"/>
</dbReference>
<dbReference type="CDD" id="cd00075">
    <property type="entry name" value="HATPase"/>
    <property type="match status" value="1"/>
</dbReference>
<dbReference type="InterPro" id="IPR036890">
    <property type="entry name" value="HATPase_C_sf"/>
</dbReference>
<feature type="transmembrane region" description="Helical" evidence="9">
    <location>
        <begin position="261"/>
        <end position="281"/>
    </location>
</feature>
<proteinExistence type="predicted"/>
<evidence type="ECO:0000256" key="4">
    <source>
        <dbReference type="ARBA" id="ARBA00022679"/>
    </source>
</evidence>
<keyword evidence="9" id="KW-1133">Transmembrane helix</keyword>
<feature type="transmembrane region" description="Helical" evidence="9">
    <location>
        <begin position="293"/>
        <end position="315"/>
    </location>
</feature>
<keyword evidence="3" id="KW-0597">Phosphoprotein</keyword>
<name>A0A4Z0ZY75_9LEPT</name>
<keyword evidence="5" id="KW-0547">Nucleotide-binding</keyword>
<sequence>MGFLLTFLIGCELPKSNQTSFDAKEGILDLSDASFDSEMIYPLAGEWKFYWKQWIGSEAIRNKETEAFIWKQSPSVWNDTLFGNETIESYGYATYELEIRLKSLRSDLAIFIPDIGTAYQLYVNGQILTSVGKIGITKNEVHPKYKPQIVLLPASKTYQLKLYVSNFHNRWGGYWYPILLGKAETIFQKKQRQIGFTIAVCIAAALMACYNIIFFYFRRTDITPLLFSLHCLMILFRALTTGERLGHLFSDSLSWDLLNRIEYFSVFLTAPVLYAFLYRIIPSLFWKRFGKYFNTPLYFMCLLALVAPNAVYAFFLNYIILYIYLTVVPIWFFILLKAVLDKEKDAVGLFVSYVAIMVANSNDTLVTFGIMNGPFLIPYSQIFLIFSHSIIISKRYSNSLLISEELSIQMKQLVVSTQKIMSSRDDVDAVKSALDILKSKIGNGESIYLYITNQSMGKGKVHSIDSGLRFQTNDFTLEDLKNLVQIELHQFQEPIVRLNRILIPFNQNGILQMVLDLPRNQFSKGESDLDWAKTIAYALVLSIQNLNRHDLEKYAVIGELSSEIAHDIGNHVMLIRKSLELLEVHSRAQEMVLNQTKQEIDVLSNLSVDILEFSKKNIVLDLKLTDINTLYLSIVDDLSLLFNNSRIQFRHSNSVSNLKIQIDSLRIRRLCINIAKNSLDLGSNITEFVLSLHSENSTLYLMIEDDGPGMSDEMKLRVLDSKIESKKTFGAGLGLSIVRKIVLAHGGELLLTDRPSGGLRFTILLPFTEQK</sequence>
<organism evidence="11 12">
    <name type="scientific">Leptospira jelokensis</name>
    <dbReference type="NCBI Taxonomy" id="2484931"/>
    <lineage>
        <taxon>Bacteria</taxon>
        <taxon>Pseudomonadati</taxon>
        <taxon>Spirochaetota</taxon>
        <taxon>Spirochaetia</taxon>
        <taxon>Leptospirales</taxon>
        <taxon>Leptospiraceae</taxon>
        <taxon>Leptospira</taxon>
    </lineage>
</organism>
<feature type="transmembrane region" description="Helical" evidence="9">
    <location>
        <begin position="224"/>
        <end position="241"/>
    </location>
</feature>
<evidence type="ECO:0000256" key="6">
    <source>
        <dbReference type="ARBA" id="ARBA00022777"/>
    </source>
</evidence>
<dbReference type="PANTHER" id="PTHR43065">
    <property type="entry name" value="SENSOR HISTIDINE KINASE"/>
    <property type="match status" value="1"/>
</dbReference>
<dbReference type="EC" id="2.7.13.3" evidence="2"/>
<gene>
    <name evidence="11" type="ORF">EHQ62_10125</name>
</gene>
<keyword evidence="8" id="KW-0902">Two-component regulatory system</keyword>
<evidence type="ECO:0000313" key="12">
    <source>
        <dbReference type="Proteomes" id="UP000297567"/>
    </source>
</evidence>
<dbReference type="GO" id="GO:0005524">
    <property type="term" value="F:ATP binding"/>
    <property type="evidence" value="ECO:0007669"/>
    <property type="project" value="UniProtKB-KW"/>
</dbReference>
<protein>
    <recommendedName>
        <fullName evidence="2">histidine kinase</fullName>
        <ecNumber evidence="2">2.7.13.3</ecNumber>
    </recommendedName>
</protein>
<dbReference type="Gene3D" id="1.10.287.130">
    <property type="match status" value="1"/>
</dbReference>
<dbReference type="RefSeq" id="WP_135642473.1">
    <property type="nucleotide sequence ID" value="NZ_RQGH01000026.1"/>
</dbReference>
<dbReference type="PROSITE" id="PS50109">
    <property type="entry name" value="HIS_KIN"/>
    <property type="match status" value="1"/>
</dbReference>
<dbReference type="GO" id="GO:0000160">
    <property type="term" value="P:phosphorelay signal transduction system"/>
    <property type="evidence" value="ECO:0007669"/>
    <property type="project" value="UniProtKB-KW"/>
</dbReference>
<keyword evidence="12" id="KW-1185">Reference proteome</keyword>
<dbReference type="SUPFAM" id="SSF55874">
    <property type="entry name" value="ATPase domain of HSP90 chaperone/DNA topoisomerase II/histidine kinase"/>
    <property type="match status" value="1"/>
</dbReference>
<keyword evidence="7" id="KW-0067">ATP-binding</keyword>
<evidence type="ECO:0000256" key="7">
    <source>
        <dbReference type="ARBA" id="ARBA00022840"/>
    </source>
</evidence>
<evidence type="ECO:0000256" key="1">
    <source>
        <dbReference type="ARBA" id="ARBA00000085"/>
    </source>
</evidence>
<accession>A0A4Z0ZY75</accession>
<feature type="transmembrane region" description="Helical" evidence="9">
    <location>
        <begin position="347"/>
        <end position="370"/>
    </location>
</feature>
<dbReference type="PANTHER" id="PTHR43065:SF10">
    <property type="entry name" value="PEROXIDE STRESS-ACTIVATED HISTIDINE KINASE MAK3"/>
    <property type="match status" value="1"/>
</dbReference>
<evidence type="ECO:0000256" key="3">
    <source>
        <dbReference type="ARBA" id="ARBA00022553"/>
    </source>
</evidence>
<dbReference type="InterPro" id="IPR003594">
    <property type="entry name" value="HATPase_dom"/>
</dbReference>
<evidence type="ECO:0000256" key="2">
    <source>
        <dbReference type="ARBA" id="ARBA00012438"/>
    </source>
</evidence>
<dbReference type="AlphaFoldDB" id="A0A4Z0ZY75"/>
<dbReference type="SUPFAM" id="SSF49785">
    <property type="entry name" value="Galactose-binding domain-like"/>
    <property type="match status" value="1"/>
</dbReference>
<dbReference type="Pfam" id="PF07695">
    <property type="entry name" value="7TMR-DISM_7TM"/>
    <property type="match status" value="1"/>
</dbReference>
<keyword evidence="9" id="KW-0812">Transmembrane</keyword>
<comment type="caution">
    <text evidence="11">The sequence shown here is derived from an EMBL/GenBank/DDBJ whole genome shotgun (WGS) entry which is preliminary data.</text>
</comment>
<evidence type="ECO:0000256" key="8">
    <source>
        <dbReference type="ARBA" id="ARBA00023012"/>
    </source>
</evidence>
<feature type="domain" description="Histidine kinase" evidence="10">
    <location>
        <begin position="563"/>
        <end position="769"/>
    </location>
</feature>
<dbReference type="InterPro" id="IPR005467">
    <property type="entry name" value="His_kinase_dom"/>
</dbReference>
<keyword evidence="9" id="KW-0472">Membrane</keyword>
<feature type="transmembrane region" description="Helical" evidence="9">
    <location>
        <begin position="194"/>
        <end position="217"/>
    </location>
</feature>
<dbReference type="InterPro" id="IPR004358">
    <property type="entry name" value="Sig_transdc_His_kin-like_C"/>
</dbReference>
<evidence type="ECO:0000256" key="9">
    <source>
        <dbReference type="SAM" id="Phobius"/>
    </source>
</evidence>
<dbReference type="Pfam" id="PF02518">
    <property type="entry name" value="HATPase_c"/>
    <property type="match status" value="1"/>
</dbReference>
<keyword evidence="6 11" id="KW-0418">Kinase</keyword>
<evidence type="ECO:0000259" key="10">
    <source>
        <dbReference type="PROSITE" id="PS50109"/>
    </source>
</evidence>
<dbReference type="PRINTS" id="PR00344">
    <property type="entry name" value="BCTRLSENSOR"/>
</dbReference>
<dbReference type="Proteomes" id="UP000297567">
    <property type="component" value="Unassembled WGS sequence"/>
</dbReference>
<dbReference type="GO" id="GO:0004673">
    <property type="term" value="F:protein histidine kinase activity"/>
    <property type="evidence" value="ECO:0007669"/>
    <property type="project" value="UniProtKB-EC"/>
</dbReference>
<dbReference type="InterPro" id="IPR011623">
    <property type="entry name" value="7TMR_DISM_rcpt_extracell_dom1"/>
</dbReference>
<evidence type="ECO:0000256" key="5">
    <source>
        <dbReference type="ARBA" id="ARBA00022741"/>
    </source>
</evidence>
<dbReference type="EMBL" id="RQGH01000026">
    <property type="protein sequence ID" value="TGL64950.1"/>
    <property type="molecule type" value="Genomic_DNA"/>
</dbReference>
<feature type="transmembrane region" description="Helical" evidence="9">
    <location>
        <begin position="321"/>
        <end position="340"/>
    </location>
</feature>
<reference evidence="11" key="1">
    <citation type="journal article" date="2019" name="PLoS Negl. Trop. Dis.">
        <title>Revisiting the worldwide diversity of Leptospira species in the environment.</title>
        <authorList>
            <person name="Vincent A.T."/>
            <person name="Schiettekatte O."/>
            <person name="Bourhy P."/>
            <person name="Veyrier F.J."/>
            <person name="Picardeau M."/>
        </authorList>
    </citation>
    <scope>NUCLEOTIDE SEQUENCE [LARGE SCALE GENOMIC DNA]</scope>
    <source>
        <strain evidence="11">201702451</strain>
    </source>
</reference>
<keyword evidence="4" id="KW-0808">Transferase</keyword>
<dbReference type="SMART" id="SM00387">
    <property type="entry name" value="HATPase_c"/>
    <property type="match status" value="1"/>
</dbReference>
<dbReference type="InterPro" id="IPR008979">
    <property type="entry name" value="Galactose-bd-like_sf"/>
</dbReference>
<evidence type="ECO:0000313" key="11">
    <source>
        <dbReference type="EMBL" id="TGL64950.1"/>
    </source>
</evidence>